<dbReference type="Proteomes" id="UP000199119">
    <property type="component" value="Unassembled WGS sequence"/>
</dbReference>
<dbReference type="SUPFAM" id="SSF58104">
    <property type="entry name" value="Methyl-accepting chemotaxis protein (MCP) signaling domain"/>
    <property type="match status" value="1"/>
</dbReference>
<proteinExistence type="predicted"/>
<evidence type="ECO:0000256" key="2">
    <source>
        <dbReference type="ARBA" id="ARBA00022692"/>
    </source>
</evidence>
<evidence type="ECO:0000313" key="7">
    <source>
        <dbReference type="Proteomes" id="UP000199119"/>
    </source>
</evidence>
<evidence type="ECO:0000256" key="3">
    <source>
        <dbReference type="ARBA" id="ARBA00022989"/>
    </source>
</evidence>
<evidence type="ECO:0000256" key="1">
    <source>
        <dbReference type="ARBA" id="ARBA00004141"/>
    </source>
</evidence>
<dbReference type="Gene3D" id="1.10.287.950">
    <property type="entry name" value="Methyl-accepting chemotaxis protein"/>
    <property type="match status" value="1"/>
</dbReference>
<evidence type="ECO:0000313" key="6">
    <source>
        <dbReference type="EMBL" id="SFE35988.1"/>
    </source>
</evidence>
<dbReference type="STRING" id="1177982.SAMN04489711_101378"/>
<protein>
    <submittedName>
        <fullName evidence="6">Type IV pili methyl-accepting chemotaxis transducer N-term</fullName>
    </submittedName>
</protein>
<dbReference type="RefSeq" id="WP_092937015.1">
    <property type="nucleotide sequence ID" value="NZ_FONX01000001.1"/>
</dbReference>
<organism evidence="6 7">
    <name type="scientific">Paracidovorax wautersii</name>
    <dbReference type="NCBI Taxonomy" id="1177982"/>
    <lineage>
        <taxon>Bacteria</taxon>
        <taxon>Pseudomonadati</taxon>
        <taxon>Pseudomonadota</taxon>
        <taxon>Betaproteobacteria</taxon>
        <taxon>Burkholderiales</taxon>
        <taxon>Comamonadaceae</taxon>
        <taxon>Paracidovorax</taxon>
    </lineage>
</organism>
<accession>A0A1I1ZX56</accession>
<feature type="domain" description="NarX-like N-terminal" evidence="5">
    <location>
        <begin position="33"/>
        <end position="127"/>
    </location>
</feature>
<evidence type="ECO:0000259" key="5">
    <source>
        <dbReference type="Pfam" id="PF13675"/>
    </source>
</evidence>
<sequence length="235" mass="24545">MAAALPALAMHPPAVRTGPAGDAGKDAGNVSLMNIAGRQRMLSQRIVLQTVLAVQGQAEQARAARQTLELFETSQARLVQTPRQLDAASAREVQAIYHGPQGVGAAIDAFARQARNVLDLADQASARAADALATLVGTTDAVLKALDAATTVFDQIQRRQSEAMMNELTGIVSSIQTVAREAKVVSFNAQVMAARAASHGREFAVVANVLSGITAEIDRLSLQAVSLAGRGRKAA</sequence>
<comment type="subcellular location">
    <subcellularLocation>
        <location evidence="1">Membrane</location>
        <topology evidence="1">Multi-pass membrane protein</topology>
    </subcellularLocation>
</comment>
<evidence type="ECO:0000256" key="4">
    <source>
        <dbReference type="ARBA" id="ARBA00023136"/>
    </source>
</evidence>
<dbReference type="Pfam" id="PF13675">
    <property type="entry name" value="PilJ"/>
    <property type="match status" value="1"/>
</dbReference>
<keyword evidence="2" id="KW-0812">Transmembrane</keyword>
<dbReference type="GO" id="GO:0016020">
    <property type="term" value="C:membrane"/>
    <property type="evidence" value="ECO:0007669"/>
    <property type="project" value="UniProtKB-SubCell"/>
</dbReference>
<gene>
    <name evidence="6" type="ORF">SAMN04489711_101378</name>
</gene>
<name>A0A1I1ZX56_9BURK</name>
<dbReference type="OrthoDB" id="8807779at2"/>
<dbReference type="EMBL" id="FONX01000001">
    <property type="protein sequence ID" value="SFE35988.1"/>
    <property type="molecule type" value="Genomic_DNA"/>
</dbReference>
<keyword evidence="4" id="KW-0472">Membrane</keyword>
<keyword evidence="3" id="KW-1133">Transmembrane helix</keyword>
<keyword evidence="7" id="KW-1185">Reference proteome</keyword>
<dbReference type="AlphaFoldDB" id="A0A1I1ZX56"/>
<dbReference type="InterPro" id="IPR029095">
    <property type="entry name" value="NarX-like_N"/>
</dbReference>
<reference evidence="7" key="1">
    <citation type="submission" date="2016-10" db="EMBL/GenBank/DDBJ databases">
        <authorList>
            <person name="Varghese N."/>
            <person name="Submissions S."/>
        </authorList>
    </citation>
    <scope>NUCLEOTIDE SEQUENCE [LARGE SCALE GENOMIC DNA]</scope>
    <source>
        <strain evidence="7">DSM 27981</strain>
    </source>
</reference>